<keyword evidence="1" id="KW-1133">Transmembrane helix</keyword>
<dbReference type="EMBL" id="BAABJM010000005">
    <property type="protein sequence ID" value="GAA5062305.1"/>
    <property type="molecule type" value="Genomic_DNA"/>
</dbReference>
<organism evidence="2 3">
    <name type="scientific">Nocardia callitridis</name>
    <dbReference type="NCBI Taxonomy" id="648753"/>
    <lineage>
        <taxon>Bacteria</taxon>
        <taxon>Bacillati</taxon>
        <taxon>Actinomycetota</taxon>
        <taxon>Actinomycetes</taxon>
        <taxon>Mycobacteriales</taxon>
        <taxon>Nocardiaceae</taxon>
        <taxon>Nocardia</taxon>
    </lineage>
</organism>
<accession>A0ABP9KN14</accession>
<sequence>MTVQVIKVFTPIKRVPTMVGKAPNGQRIPFGPYTLPQIGVGVGILVVTSICAMTFPFNPAVTFITGLAITVASVFAMGLVPYTGVRITSRIFWIVRLLVSPKPVSASGVPIDAESARMATFIEESVVIVLPDYDTGSVPGGADRPDFAIVGAGSGADLEARLGASAAGSLERGK</sequence>
<proteinExistence type="predicted"/>
<name>A0ABP9KN14_9NOCA</name>
<keyword evidence="3" id="KW-1185">Reference proteome</keyword>
<comment type="caution">
    <text evidence="2">The sequence shown here is derived from an EMBL/GenBank/DDBJ whole genome shotgun (WGS) entry which is preliminary data.</text>
</comment>
<keyword evidence="1" id="KW-0472">Membrane</keyword>
<feature type="transmembrane region" description="Helical" evidence="1">
    <location>
        <begin position="35"/>
        <end position="55"/>
    </location>
</feature>
<reference evidence="3" key="1">
    <citation type="journal article" date="2019" name="Int. J. Syst. Evol. Microbiol.">
        <title>The Global Catalogue of Microorganisms (GCM) 10K type strain sequencing project: providing services to taxonomists for standard genome sequencing and annotation.</title>
        <authorList>
            <consortium name="The Broad Institute Genomics Platform"/>
            <consortium name="The Broad Institute Genome Sequencing Center for Infectious Disease"/>
            <person name="Wu L."/>
            <person name="Ma J."/>
        </authorList>
    </citation>
    <scope>NUCLEOTIDE SEQUENCE [LARGE SCALE GENOMIC DNA]</scope>
    <source>
        <strain evidence="3">JCM 18298</strain>
    </source>
</reference>
<dbReference type="Proteomes" id="UP001500603">
    <property type="component" value="Unassembled WGS sequence"/>
</dbReference>
<feature type="transmembrane region" description="Helical" evidence="1">
    <location>
        <begin position="61"/>
        <end position="82"/>
    </location>
</feature>
<evidence type="ECO:0000313" key="3">
    <source>
        <dbReference type="Proteomes" id="UP001500603"/>
    </source>
</evidence>
<gene>
    <name evidence="2" type="ORF">GCM10023318_45790</name>
</gene>
<evidence type="ECO:0000256" key="1">
    <source>
        <dbReference type="SAM" id="Phobius"/>
    </source>
</evidence>
<keyword evidence="1" id="KW-0812">Transmembrane</keyword>
<protein>
    <submittedName>
        <fullName evidence="2">Uncharacterized protein</fullName>
    </submittedName>
</protein>
<evidence type="ECO:0000313" key="2">
    <source>
        <dbReference type="EMBL" id="GAA5062305.1"/>
    </source>
</evidence>